<comment type="caution">
    <text evidence="2">The sequence shown here is derived from an EMBL/GenBank/DDBJ whole genome shotgun (WGS) entry which is preliminary data.</text>
</comment>
<dbReference type="AlphaFoldDB" id="A0A9D2GTW6"/>
<evidence type="ECO:0000259" key="1">
    <source>
        <dbReference type="Pfam" id="PF12571"/>
    </source>
</evidence>
<dbReference type="Pfam" id="PF12571">
    <property type="entry name" value="Phage_tail_fib"/>
    <property type="match status" value="1"/>
</dbReference>
<feature type="domain" description="Phage tail fibre protein N-terminal" evidence="1">
    <location>
        <begin position="5"/>
        <end position="150"/>
    </location>
</feature>
<protein>
    <submittedName>
        <fullName evidence="2">Phage tail protein</fullName>
    </submittedName>
</protein>
<dbReference type="InterPro" id="IPR051934">
    <property type="entry name" value="Phage_Tail_Fiber_Structural"/>
</dbReference>
<dbReference type="Proteomes" id="UP000824176">
    <property type="component" value="Unassembled WGS sequence"/>
</dbReference>
<evidence type="ECO:0000313" key="2">
    <source>
        <dbReference type="EMBL" id="HIZ89146.1"/>
    </source>
</evidence>
<dbReference type="InterPro" id="IPR022225">
    <property type="entry name" value="Phage_tail_fibre_N"/>
</dbReference>
<evidence type="ECO:0000313" key="3">
    <source>
        <dbReference type="Proteomes" id="UP000824176"/>
    </source>
</evidence>
<name>A0A9D2GTW6_9BACT</name>
<dbReference type="EMBL" id="DXAQ01000068">
    <property type="protein sequence ID" value="HIZ89146.1"/>
    <property type="molecule type" value="Genomic_DNA"/>
</dbReference>
<reference evidence="2" key="2">
    <citation type="submission" date="2021-04" db="EMBL/GenBank/DDBJ databases">
        <authorList>
            <person name="Gilroy R."/>
        </authorList>
    </citation>
    <scope>NUCLEOTIDE SEQUENCE</scope>
    <source>
        <strain evidence="2">ChiW4-1371</strain>
    </source>
</reference>
<reference evidence="2" key="1">
    <citation type="journal article" date="2021" name="PeerJ">
        <title>Extensive microbial diversity within the chicken gut microbiome revealed by metagenomics and culture.</title>
        <authorList>
            <person name="Gilroy R."/>
            <person name="Ravi A."/>
            <person name="Getino M."/>
            <person name="Pursley I."/>
            <person name="Horton D.L."/>
            <person name="Alikhan N.F."/>
            <person name="Baker D."/>
            <person name="Gharbi K."/>
            <person name="Hall N."/>
            <person name="Watson M."/>
            <person name="Adriaenssens E.M."/>
            <person name="Foster-Nyarko E."/>
            <person name="Jarju S."/>
            <person name="Secka A."/>
            <person name="Antonio M."/>
            <person name="Oren A."/>
            <person name="Chaudhuri R.R."/>
            <person name="La Ragione R."/>
            <person name="Hildebrand F."/>
            <person name="Pallen M.J."/>
        </authorList>
    </citation>
    <scope>NUCLEOTIDE SEQUENCE</scope>
    <source>
        <strain evidence="2">ChiW4-1371</strain>
    </source>
</reference>
<accession>A0A9D2GTW6</accession>
<proteinExistence type="predicted"/>
<sequence>MAGYKYFTVLTDKGKELLAEAIANETTLDFTEMAVGDSNGISYNPTSDMTALKHVTYRAAIGSMRINAKDKNIMEFEFVVPASVGGFYIREAGLYSSDGTLIAISRLPEQYKADMAEGAGSSMTVRMYIAISSDAQIYITVPASITYATQTYVIEEFKKHKADSNPHVQYVLNEIYSAKIDELQEDINSKAANTHNHDSTYLKKTDASSTYLNKTDAGNTYATKEALNSGLAGKAASNHTHSNYAANNHNHDSVYSKTNHTHSNYAASSHSHAFSSITGSMDLTDNRLKGLLPISKGGTNSQDGFGWKNAYSDAEFNAKIGLKYPFNTQQLASAIIKLNRPVFCMVYGWRQGERFITDFPGSAASHRTIINYFDKNQFYIETIDPFNLTTYICNVSGGVAGKWIKTRNDDGSIPESLIPATQKVTVADGVTWIETPLSNGKSMLYGIAQKTTTGDGLSTSFWKMIPPKSIDASTIQLKANYLANLIFSSLFINTYGSIIDGGYKNIVVSESFTDVVTPIHNFLLTMQAITA</sequence>
<gene>
    <name evidence="2" type="ORF">H9804_04315</name>
</gene>
<organism evidence="2 3">
    <name type="scientific">Candidatus Mucispirillum faecigallinarum</name>
    <dbReference type="NCBI Taxonomy" id="2838699"/>
    <lineage>
        <taxon>Bacteria</taxon>
        <taxon>Pseudomonadati</taxon>
        <taxon>Deferribacterota</taxon>
        <taxon>Deferribacteres</taxon>
        <taxon>Deferribacterales</taxon>
        <taxon>Mucispirillaceae</taxon>
        <taxon>Mucispirillum</taxon>
    </lineage>
</organism>
<dbReference type="PANTHER" id="PTHR35191:SF1">
    <property type="entry name" value="PROPHAGE SIDE TAIL FIBER PROTEIN HOMOLOG STFQ-RELATED"/>
    <property type="match status" value="1"/>
</dbReference>
<dbReference type="PANTHER" id="PTHR35191">
    <property type="entry name" value="PROPHAGE SIDE TAIL FIBER PROTEIN HOMOLOG STFQ-RELATED"/>
    <property type="match status" value="1"/>
</dbReference>